<dbReference type="OrthoDB" id="3536265at2759"/>
<dbReference type="GeneID" id="36596251"/>
<evidence type="ECO:0000313" key="2">
    <source>
        <dbReference type="EMBL" id="PMD51557.1"/>
    </source>
</evidence>
<dbReference type="AlphaFoldDB" id="A0A2J6SLC7"/>
<sequence length="216" mass="23398">MATYTLNIIIDDAMLAAGSSDSLCIAKKVNGSYNVIFQGASPVPKPDQKLLVTNNTFEWEDDYQVFLTTSFGNGVFIHASTNTVPIKFGELVQFEKGVLQDAVGAATSTFAVDGGPVQFHTAVQQSTGGGSFSTIYVDPHVHMGVSRIELTPINKYLLFWKEIQTTEAMLAISTGAGHEWSFPTGKTEKTIRFGYAKPNQPSSATEAPGWYDQKSS</sequence>
<dbReference type="EMBL" id="KZ613912">
    <property type="protein sequence ID" value="PMD51557.1"/>
    <property type="molecule type" value="Genomic_DNA"/>
</dbReference>
<proteinExistence type="predicted"/>
<name>A0A2J6SLC7_9HELO</name>
<reference evidence="2 3" key="1">
    <citation type="submission" date="2016-04" db="EMBL/GenBank/DDBJ databases">
        <title>A degradative enzymes factory behind the ericoid mycorrhizal symbiosis.</title>
        <authorList>
            <consortium name="DOE Joint Genome Institute"/>
            <person name="Martino E."/>
            <person name="Morin E."/>
            <person name="Grelet G."/>
            <person name="Kuo A."/>
            <person name="Kohler A."/>
            <person name="Daghino S."/>
            <person name="Barry K."/>
            <person name="Choi C."/>
            <person name="Cichocki N."/>
            <person name="Clum A."/>
            <person name="Copeland A."/>
            <person name="Hainaut M."/>
            <person name="Haridas S."/>
            <person name="Labutti K."/>
            <person name="Lindquist E."/>
            <person name="Lipzen A."/>
            <person name="Khouja H.-R."/>
            <person name="Murat C."/>
            <person name="Ohm R."/>
            <person name="Olson A."/>
            <person name="Spatafora J."/>
            <person name="Veneault-Fourrey C."/>
            <person name="Henrissat B."/>
            <person name="Grigoriev I."/>
            <person name="Martin F."/>
            <person name="Perotto S."/>
        </authorList>
    </citation>
    <scope>NUCLEOTIDE SEQUENCE [LARGE SCALE GENOMIC DNA]</scope>
    <source>
        <strain evidence="2 3">E</strain>
    </source>
</reference>
<evidence type="ECO:0000256" key="1">
    <source>
        <dbReference type="SAM" id="MobiDB-lite"/>
    </source>
</evidence>
<organism evidence="2 3">
    <name type="scientific">Hyaloscypha bicolor E</name>
    <dbReference type="NCBI Taxonomy" id="1095630"/>
    <lineage>
        <taxon>Eukaryota</taxon>
        <taxon>Fungi</taxon>
        <taxon>Dikarya</taxon>
        <taxon>Ascomycota</taxon>
        <taxon>Pezizomycotina</taxon>
        <taxon>Leotiomycetes</taxon>
        <taxon>Helotiales</taxon>
        <taxon>Hyaloscyphaceae</taxon>
        <taxon>Hyaloscypha</taxon>
        <taxon>Hyaloscypha bicolor</taxon>
    </lineage>
</organism>
<evidence type="ECO:0000313" key="3">
    <source>
        <dbReference type="Proteomes" id="UP000235371"/>
    </source>
</evidence>
<dbReference type="RefSeq" id="XP_024728461.1">
    <property type="nucleotide sequence ID" value="XM_024888175.1"/>
</dbReference>
<gene>
    <name evidence="2" type="ORF">K444DRAFT_708039</name>
</gene>
<dbReference type="InParanoid" id="A0A2J6SLC7"/>
<dbReference type="Proteomes" id="UP000235371">
    <property type="component" value="Unassembled WGS sequence"/>
</dbReference>
<feature type="region of interest" description="Disordered" evidence="1">
    <location>
        <begin position="195"/>
        <end position="216"/>
    </location>
</feature>
<protein>
    <submittedName>
        <fullName evidence="2">Uncharacterized protein</fullName>
    </submittedName>
</protein>
<keyword evidence="3" id="KW-1185">Reference proteome</keyword>
<accession>A0A2J6SLC7</accession>